<dbReference type="AlphaFoldDB" id="S7NKI4"/>
<keyword evidence="3" id="KW-1185">Reference proteome</keyword>
<protein>
    <submittedName>
        <fullName evidence="2">Uncharacterized protein</fullName>
    </submittedName>
</protein>
<feature type="region of interest" description="Disordered" evidence="1">
    <location>
        <begin position="32"/>
        <end position="61"/>
    </location>
</feature>
<feature type="compositionally biased region" description="Polar residues" evidence="1">
    <location>
        <begin position="44"/>
        <end position="61"/>
    </location>
</feature>
<dbReference type="Proteomes" id="UP000052978">
    <property type="component" value="Unassembled WGS sequence"/>
</dbReference>
<accession>S7NKI4</accession>
<evidence type="ECO:0000313" key="3">
    <source>
        <dbReference type="Proteomes" id="UP000052978"/>
    </source>
</evidence>
<name>S7NKI4_MYOBR</name>
<evidence type="ECO:0000256" key="1">
    <source>
        <dbReference type="SAM" id="MobiDB-lite"/>
    </source>
</evidence>
<evidence type="ECO:0000313" key="2">
    <source>
        <dbReference type="EMBL" id="EPQ18049.1"/>
    </source>
</evidence>
<sequence>MKVEDGVCLQRQLSGVQEQRCTVHKMGVGEAEGIGEASEGQGQTESADTGTTALSSRLSSEPGQAWEFSECPFLQELNGVHRGEAGAIALYVQLQSLQSCTPASLAWVEL</sequence>
<feature type="compositionally biased region" description="Low complexity" evidence="1">
    <location>
        <begin position="32"/>
        <end position="43"/>
    </location>
</feature>
<gene>
    <name evidence="2" type="ORF">D623_10027275</name>
</gene>
<dbReference type="EMBL" id="KE164449">
    <property type="protein sequence ID" value="EPQ18049.1"/>
    <property type="molecule type" value="Genomic_DNA"/>
</dbReference>
<proteinExistence type="predicted"/>
<organism evidence="2 3">
    <name type="scientific">Myotis brandtii</name>
    <name type="common">Brandt's bat</name>
    <dbReference type="NCBI Taxonomy" id="109478"/>
    <lineage>
        <taxon>Eukaryota</taxon>
        <taxon>Metazoa</taxon>
        <taxon>Chordata</taxon>
        <taxon>Craniata</taxon>
        <taxon>Vertebrata</taxon>
        <taxon>Euteleostomi</taxon>
        <taxon>Mammalia</taxon>
        <taxon>Eutheria</taxon>
        <taxon>Laurasiatheria</taxon>
        <taxon>Chiroptera</taxon>
        <taxon>Yangochiroptera</taxon>
        <taxon>Vespertilionidae</taxon>
        <taxon>Myotis</taxon>
    </lineage>
</organism>
<reference evidence="2 3" key="1">
    <citation type="journal article" date="2013" name="Nat. Commun.">
        <title>Genome analysis reveals insights into physiology and longevity of the Brandt's bat Myotis brandtii.</title>
        <authorList>
            <person name="Seim I."/>
            <person name="Fang X."/>
            <person name="Xiong Z."/>
            <person name="Lobanov A.V."/>
            <person name="Huang Z."/>
            <person name="Ma S."/>
            <person name="Feng Y."/>
            <person name="Turanov A.A."/>
            <person name="Zhu Y."/>
            <person name="Lenz T.L."/>
            <person name="Gerashchenko M.V."/>
            <person name="Fan D."/>
            <person name="Hee Yim S."/>
            <person name="Yao X."/>
            <person name="Jordan D."/>
            <person name="Xiong Y."/>
            <person name="Ma Y."/>
            <person name="Lyapunov A.N."/>
            <person name="Chen G."/>
            <person name="Kulakova O.I."/>
            <person name="Sun Y."/>
            <person name="Lee S.G."/>
            <person name="Bronson R.T."/>
            <person name="Moskalev A.A."/>
            <person name="Sunyaev S.R."/>
            <person name="Zhang G."/>
            <person name="Krogh A."/>
            <person name="Wang J."/>
            <person name="Gladyshev V.N."/>
        </authorList>
    </citation>
    <scope>NUCLEOTIDE SEQUENCE [LARGE SCALE GENOMIC DNA]</scope>
</reference>